<dbReference type="Proteomes" id="UP000005446">
    <property type="component" value="Unassembled WGS sequence"/>
</dbReference>
<gene>
    <name evidence="1" type="ORF">M7I_5266</name>
</gene>
<dbReference type="OrthoDB" id="5420830at2759"/>
<dbReference type="InParanoid" id="H0ERE7"/>
<comment type="caution">
    <text evidence="1">The sequence shown here is derived from an EMBL/GenBank/DDBJ whole genome shotgun (WGS) entry which is preliminary data.</text>
</comment>
<protein>
    <submittedName>
        <fullName evidence="1">Uncharacterized protein</fullName>
    </submittedName>
</protein>
<organism evidence="1 2">
    <name type="scientific">Glarea lozoyensis (strain ATCC 74030 / MF5533)</name>
    <dbReference type="NCBI Taxonomy" id="1104152"/>
    <lineage>
        <taxon>Eukaryota</taxon>
        <taxon>Fungi</taxon>
        <taxon>Dikarya</taxon>
        <taxon>Ascomycota</taxon>
        <taxon>Pezizomycotina</taxon>
        <taxon>Leotiomycetes</taxon>
        <taxon>Helotiales</taxon>
        <taxon>Helotiaceae</taxon>
        <taxon>Glarea</taxon>
    </lineage>
</organism>
<evidence type="ECO:0000313" key="1">
    <source>
        <dbReference type="EMBL" id="EHK98758.1"/>
    </source>
</evidence>
<accession>H0ERE7</accession>
<dbReference type="EMBL" id="AGUE01000135">
    <property type="protein sequence ID" value="EHK98758.1"/>
    <property type="molecule type" value="Genomic_DNA"/>
</dbReference>
<evidence type="ECO:0000313" key="2">
    <source>
        <dbReference type="Proteomes" id="UP000005446"/>
    </source>
</evidence>
<reference evidence="1 2" key="1">
    <citation type="journal article" date="2012" name="Eukaryot. Cell">
        <title>Genome sequence of the fungus Glarea lozoyensis: the first genome sequence of a species from the Helotiaceae family.</title>
        <authorList>
            <person name="Youssar L."/>
            <person name="Gruening B.A."/>
            <person name="Erxleben A."/>
            <person name="Guenther S."/>
            <person name="Huettel W."/>
        </authorList>
    </citation>
    <scope>NUCLEOTIDE SEQUENCE [LARGE SCALE GENOMIC DNA]</scope>
    <source>
        <strain evidence="2">ATCC 74030 / MF5533</strain>
    </source>
</reference>
<proteinExistence type="predicted"/>
<dbReference type="AlphaFoldDB" id="H0ERE7"/>
<keyword evidence="2" id="KW-1185">Reference proteome</keyword>
<dbReference type="HOGENOM" id="CLU_109059_0_0_1"/>
<sequence>MLKRLVLGFAAAKHLQKPIRRVATIQPNIRTRAFHEGLAFRSACDFGRPCDCSECSNTRLHEDEQKAALKRAARVKELDEMMERVKLIRGKERVPVRYAVNRFIEGFRSWNTQQLSPLSESSRAWYQGAFLRSLSQELQIDK</sequence>
<name>H0ERE7_GLAL7</name>